<reference evidence="7" key="1">
    <citation type="submission" date="2025-08" db="UniProtKB">
        <authorList>
            <consortium name="RefSeq"/>
        </authorList>
    </citation>
    <scope>IDENTIFICATION</scope>
    <source>
        <tissue evidence="7">Sperm</tissue>
    </source>
</reference>
<evidence type="ECO:0000256" key="5">
    <source>
        <dbReference type="SAM" id="Phobius"/>
    </source>
</evidence>
<sequence>MCASEQSAVCGLFRHCSACNQLLCPMSACAGWRQAVGVGGPWLECSREGPRAVTRGRPGRRRYQQRLDMDEQLLVQLNISTSCVHEPPTTGELIRDMDALNWAIIVIFTIMITITTVVYAEEVLYISNKVPCPRRRKTLIWVNGAPPVVALTSCIGLWVPRSAMFTDFASSIYFAVCIHQFMIMIIAEYGGEEAMITRFKGIPIKTSTGPCCCCCLCLPNTTMSRRTLRILKMGTFQVAFLRPVLLFLGAVLWTNGNFMPGVMTVDNGYLWITIVSGTATVLSLYPIGILFNHARFNLANQKIIPKFVLNQSVLILCQLQGSIFTMCANMGSLTCVPPFSARARASCECHLYSARRTHRSTLTSSRTQTNTQSPLAQIAERQFRGWNGTRGWRDTSTMPGDLCHLQCCWIQTAPNTPFRLSQPRAGEGNTASDIHH</sequence>
<keyword evidence="6" id="KW-1185">Reference proteome</keyword>
<keyword evidence="3 5" id="KW-1133">Transmembrane helix</keyword>
<feature type="transmembrane region" description="Helical" evidence="5">
    <location>
        <begin position="99"/>
        <end position="120"/>
    </location>
</feature>
<comment type="subcellular location">
    <subcellularLocation>
        <location evidence="1">Membrane</location>
        <topology evidence="1">Multi-pass membrane protein</topology>
    </subcellularLocation>
</comment>
<name>A0AAJ7WXX1_PETMA</name>
<gene>
    <name evidence="7" type="primary">LOC116944552</name>
</gene>
<dbReference type="AlphaFoldDB" id="A0AAJ7WXX1"/>
<dbReference type="InterPro" id="IPR005178">
    <property type="entry name" value="Ostalpha/TMEM184C"/>
</dbReference>
<organism evidence="6 7">
    <name type="scientific">Petromyzon marinus</name>
    <name type="common">Sea lamprey</name>
    <dbReference type="NCBI Taxonomy" id="7757"/>
    <lineage>
        <taxon>Eukaryota</taxon>
        <taxon>Metazoa</taxon>
        <taxon>Chordata</taxon>
        <taxon>Craniata</taxon>
        <taxon>Vertebrata</taxon>
        <taxon>Cyclostomata</taxon>
        <taxon>Hyperoartia</taxon>
        <taxon>Petromyzontiformes</taxon>
        <taxon>Petromyzontidae</taxon>
        <taxon>Petromyzon</taxon>
    </lineage>
</organism>
<dbReference type="KEGG" id="pmrn:116944552"/>
<feature type="transmembrane region" description="Helical" evidence="5">
    <location>
        <begin position="233"/>
        <end position="253"/>
    </location>
</feature>
<evidence type="ECO:0000313" key="7">
    <source>
        <dbReference type="RefSeq" id="XP_032814131.1"/>
    </source>
</evidence>
<evidence type="ECO:0000256" key="4">
    <source>
        <dbReference type="ARBA" id="ARBA00023136"/>
    </source>
</evidence>
<accession>A0AAJ7WXX1</accession>
<feature type="transmembrane region" description="Helical" evidence="5">
    <location>
        <begin position="268"/>
        <end position="291"/>
    </location>
</feature>
<keyword evidence="2 5" id="KW-0812">Transmembrane</keyword>
<proteinExistence type="predicted"/>
<dbReference type="GO" id="GO:0016020">
    <property type="term" value="C:membrane"/>
    <property type="evidence" value="ECO:0007669"/>
    <property type="project" value="UniProtKB-SubCell"/>
</dbReference>
<dbReference type="SMART" id="SM01417">
    <property type="entry name" value="Solute_trans_a"/>
    <property type="match status" value="1"/>
</dbReference>
<dbReference type="Proteomes" id="UP001318040">
    <property type="component" value="Chromosome 21"/>
</dbReference>
<feature type="transmembrane region" description="Helical" evidence="5">
    <location>
        <begin position="140"/>
        <end position="159"/>
    </location>
</feature>
<evidence type="ECO:0000256" key="2">
    <source>
        <dbReference type="ARBA" id="ARBA00022692"/>
    </source>
</evidence>
<dbReference type="RefSeq" id="XP_032814131.1">
    <property type="nucleotide sequence ID" value="XM_032958240.1"/>
</dbReference>
<dbReference type="Pfam" id="PF03619">
    <property type="entry name" value="Solute_trans_a"/>
    <property type="match status" value="1"/>
</dbReference>
<evidence type="ECO:0000256" key="3">
    <source>
        <dbReference type="ARBA" id="ARBA00022989"/>
    </source>
</evidence>
<evidence type="ECO:0000256" key="1">
    <source>
        <dbReference type="ARBA" id="ARBA00004141"/>
    </source>
</evidence>
<evidence type="ECO:0000313" key="6">
    <source>
        <dbReference type="Proteomes" id="UP001318040"/>
    </source>
</evidence>
<protein>
    <submittedName>
        <fullName evidence="7">Organic solute transporter subunit alpha-like isoform X1</fullName>
    </submittedName>
</protein>
<keyword evidence="4 5" id="KW-0472">Membrane</keyword>
<dbReference type="PANTHER" id="PTHR23423">
    <property type="entry name" value="ORGANIC SOLUTE TRANSPORTER-RELATED"/>
    <property type="match status" value="1"/>
</dbReference>
<feature type="transmembrane region" description="Helical" evidence="5">
    <location>
        <begin position="171"/>
        <end position="190"/>
    </location>
</feature>